<reference evidence="4" key="1">
    <citation type="journal article" date="2009" name="Plant J.">
        <title>Comparative analysis of complete orthologous centromeres from two subspecies of rice reveals rapid variation of centromere organization and structure.</title>
        <authorList>
            <person name="Wu J."/>
            <person name="Fujisawa M."/>
            <person name="Tian Z."/>
            <person name="Yamagata H."/>
            <person name="Kamiya K."/>
            <person name="Shibata M."/>
            <person name="Hosokawa S."/>
            <person name="Ito Y."/>
            <person name="Hamada M."/>
            <person name="Katagiri S."/>
            <person name="Kurita K."/>
            <person name="Yamamoto M."/>
            <person name="Kikuta A."/>
            <person name="Machita K."/>
            <person name="Karasawa W."/>
            <person name="Kanamori H."/>
            <person name="Namiki N."/>
            <person name="Mizuno H."/>
            <person name="Ma J."/>
            <person name="Sasaki T."/>
            <person name="Matsumoto T."/>
        </authorList>
    </citation>
    <scope>NUCLEOTIDE SEQUENCE</scope>
</reference>
<name>C8TFD7_ORYSI</name>
<organism evidence="4">
    <name type="scientific">Oryza sativa subsp. indica</name>
    <name type="common">Rice</name>
    <dbReference type="NCBI Taxonomy" id="39946"/>
    <lineage>
        <taxon>Eukaryota</taxon>
        <taxon>Viridiplantae</taxon>
        <taxon>Streptophyta</taxon>
        <taxon>Embryophyta</taxon>
        <taxon>Tracheophyta</taxon>
        <taxon>Spermatophyta</taxon>
        <taxon>Magnoliopsida</taxon>
        <taxon>Liliopsida</taxon>
        <taxon>Poales</taxon>
        <taxon>Poaceae</taxon>
        <taxon>BOP clade</taxon>
        <taxon>Oryzoideae</taxon>
        <taxon>Oryzeae</taxon>
        <taxon>Oryzinae</taxon>
        <taxon>Oryza</taxon>
        <taxon>Oryza sativa</taxon>
    </lineage>
</organism>
<feature type="domain" description="C2H2-type" evidence="3">
    <location>
        <begin position="99"/>
        <end position="126"/>
    </location>
</feature>
<evidence type="ECO:0000256" key="1">
    <source>
        <dbReference type="PROSITE-ProRule" id="PRU00042"/>
    </source>
</evidence>
<keyword evidence="1" id="KW-0479">Metal-binding</keyword>
<feature type="region of interest" description="Disordered" evidence="2">
    <location>
        <begin position="1"/>
        <end position="48"/>
    </location>
</feature>
<feature type="compositionally biased region" description="Polar residues" evidence="2">
    <location>
        <begin position="1"/>
        <end position="10"/>
    </location>
</feature>
<keyword evidence="1" id="KW-0862">Zinc</keyword>
<evidence type="ECO:0000256" key="2">
    <source>
        <dbReference type="SAM" id="MobiDB-lite"/>
    </source>
</evidence>
<dbReference type="InterPro" id="IPR013087">
    <property type="entry name" value="Znf_C2H2_type"/>
</dbReference>
<gene>
    <name evidence="4" type="primary">K0122H06.11</name>
</gene>
<protein>
    <submittedName>
        <fullName evidence="4">Uncharacterized protein K0122H06.11</fullName>
    </submittedName>
</protein>
<keyword evidence="1" id="KW-0863">Zinc-finger</keyword>
<evidence type="ECO:0000259" key="3">
    <source>
        <dbReference type="PROSITE" id="PS50157"/>
    </source>
</evidence>
<evidence type="ECO:0000313" key="4">
    <source>
        <dbReference type="EMBL" id="BAI39859.1"/>
    </source>
</evidence>
<dbReference type="PROSITE" id="PS00028">
    <property type="entry name" value="ZINC_FINGER_C2H2_1"/>
    <property type="match status" value="1"/>
</dbReference>
<dbReference type="EMBL" id="AP009089">
    <property type="protein sequence ID" value="BAI39859.1"/>
    <property type="molecule type" value="Genomic_DNA"/>
</dbReference>
<dbReference type="AlphaFoldDB" id="C8TFD7"/>
<sequence length="209" mass="22929">MEGNKSSSNESLRRRHAEDIEEGEICNPGGGGGCYVLGSDTEEDNEEEKVGMRPVTCKWCRLKDILALPSPMPSSSGSEGTINDHGAGDAAAMLRLEASPCHLCSREFGNMKAVHGHMRVHQDQINWHASIPKGKFWTCTGVKQISQASCFHINKNENGEPPLPQLAAAARVHPLARLPRVSRSGGPYRCKYEGCDMEYKTHEASRPRC</sequence>
<accession>C8TFD7</accession>
<proteinExistence type="predicted"/>
<dbReference type="GO" id="GO:0008270">
    <property type="term" value="F:zinc ion binding"/>
    <property type="evidence" value="ECO:0007669"/>
    <property type="project" value="UniProtKB-KW"/>
</dbReference>
<dbReference type="PROSITE" id="PS50157">
    <property type="entry name" value="ZINC_FINGER_C2H2_2"/>
    <property type="match status" value="1"/>
</dbReference>